<evidence type="ECO:0000313" key="4">
    <source>
        <dbReference type="EMBL" id="GAA1831853.1"/>
    </source>
</evidence>
<dbReference type="PANTHER" id="PTHR34473:SF3">
    <property type="entry name" value="TRANSMEMBRANE PROTEIN-RELATED"/>
    <property type="match status" value="1"/>
</dbReference>
<dbReference type="EMBL" id="BAAANK010000003">
    <property type="protein sequence ID" value="GAA1831853.1"/>
    <property type="molecule type" value="Genomic_DNA"/>
</dbReference>
<keyword evidence="5" id="KW-1185">Reference proteome</keyword>
<feature type="region of interest" description="Disordered" evidence="1">
    <location>
        <begin position="1"/>
        <end position="56"/>
    </location>
</feature>
<evidence type="ECO:0000256" key="1">
    <source>
        <dbReference type="SAM" id="MobiDB-lite"/>
    </source>
</evidence>
<dbReference type="Pfam" id="PF03703">
    <property type="entry name" value="bPH_2"/>
    <property type="match status" value="1"/>
</dbReference>
<feature type="transmembrane region" description="Helical" evidence="2">
    <location>
        <begin position="122"/>
        <end position="140"/>
    </location>
</feature>
<accession>A0ABN2MM73</accession>
<protein>
    <recommendedName>
        <fullName evidence="3">YdbS-like PH domain-containing protein</fullName>
    </recommendedName>
</protein>
<evidence type="ECO:0000256" key="2">
    <source>
        <dbReference type="SAM" id="Phobius"/>
    </source>
</evidence>
<keyword evidence="2" id="KW-1133">Transmembrane helix</keyword>
<gene>
    <name evidence="4" type="ORF">GCM10009750_14860</name>
</gene>
<feature type="domain" description="YdbS-like PH" evidence="3">
    <location>
        <begin position="146"/>
        <end position="223"/>
    </location>
</feature>
<feature type="transmembrane region" description="Helical" evidence="2">
    <location>
        <begin position="93"/>
        <end position="116"/>
    </location>
</feature>
<evidence type="ECO:0000313" key="5">
    <source>
        <dbReference type="Proteomes" id="UP001501746"/>
    </source>
</evidence>
<comment type="caution">
    <text evidence="4">The sequence shown here is derived from an EMBL/GenBank/DDBJ whole genome shotgun (WGS) entry which is preliminary data.</text>
</comment>
<keyword evidence="2" id="KW-0472">Membrane</keyword>
<reference evidence="4 5" key="1">
    <citation type="journal article" date="2019" name="Int. J. Syst. Evol. Microbiol.">
        <title>The Global Catalogue of Microorganisms (GCM) 10K type strain sequencing project: providing services to taxonomists for standard genome sequencing and annotation.</title>
        <authorList>
            <consortium name="The Broad Institute Genomics Platform"/>
            <consortium name="The Broad Institute Genome Sequencing Center for Infectious Disease"/>
            <person name="Wu L."/>
            <person name="Ma J."/>
        </authorList>
    </citation>
    <scope>NUCLEOTIDE SEQUENCE [LARGE SCALE GENOMIC DNA]</scope>
    <source>
        <strain evidence="4 5">JCM 14323</strain>
    </source>
</reference>
<evidence type="ECO:0000259" key="3">
    <source>
        <dbReference type="Pfam" id="PF03703"/>
    </source>
</evidence>
<sequence>MPEPEATTPDAARQPAAARQPDPGQPDAGVPDPGVPVHGASAPAAGEPVAVPTAAAPPAPATSVLEVEADAADGIAAGPGDDEGWQRVSPKYVVVEVVGSLIGTVLFVAAFLAAYFLFDWWWAMWAAIAVGVISLVTIAFEPRRVRSIAYRLRDDDLLFRRGIMFQRQVAVPYGRMQLVDVTRGPVARALGLADLKFVTAAAATAVSVPGLPIEDAEHLRDELVALAESRRAGL</sequence>
<dbReference type="InterPro" id="IPR005182">
    <property type="entry name" value="YdbS-like_PH"/>
</dbReference>
<organism evidence="4 5">
    <name type="scientific">Agromyces salentinus</name>
    <dbReference type="NCBI Taxonomy" id="269421"/>
    <lineage>
        <taxon>Bacteria</taxon>
        <taxon>Bacillati</taxon>
        <taxon>Actinomycetota</taxon>
        <taxon>Actinomycetes</taxon>
        <taxon>Micrococcales</taxon>
        <taxon>Microbacteriaceae</taxon>
        <taxon>Agromyces</taxon>
    </lineage>
</organism>
<feature type="compositionally biased region" description="Low complexity" evidence="1">
    <location>
        <begin position="1"/>
        <end position="54"/>
    </location>
</feature>
<proteinExistence type="predicted"/>
<dbReference type="PANTHER" id="PTHR34473">
    <property type="entry name" value="UPF0699 TRANSMEMBRANE PROTEIN YDBS"/>
    <property type="match status" value="1"/>
</dbReference>
<keyword evidence="2" id="KW-0812">Transmembrane</keyword>
<name>A0ABN2MM73_9MICO</name>
<dbReference type="Proteomes" id="UP001501746">
    <property type="component" value="Unassembled WGS sequence"/>
</dbReference>